<dbReference type="Gene3D" id="2.60.470.10">
    <property type="entry name" value="Acid-sensing ion channels like domains"/>
    <property type="match status" value="1"/>
</dbReference>
<evidence type="ECO:0000313" key="2">
    <source>
        <dbReference type="EMBL" id="CAD7243978.1"/>
    </source>
</evidence>
<gene>
    <name evidence="2" type="ORF">DSTB1V02_LOCUS3883</name>
</gene>
<organism evidence="2">
    <name type="scientific">Darwinula stevensoni</name>
    <dbReference type="NCBI Taxonomy" id="69355"/>
    <lineage>
        <taxon>Eukaryota</taxon>
        <taxon>Metazoa</taxon>
        <taxon>Ecdysozoa</taxon>
        <taxon>Arthropoda</taxon>
        <taxon>Crustacea</taxon>
        <taxon>Oligostraca</taxon>
        <taxon>Ostracoda</taxon>
        <taxon>Podocopa</taxon>
        <taxon>Podocopida</taxon>
        <taxon>Darwinulocopina</taxon>
        <taxon>Darwinuloidea</taxon>
        <taxon>Darwinulidae</taxon>
        <taxon>Darwinula</taxon>
    </lineage>
</organism>
<dbReference type="EMBL" id="LR900053">
    <property type="protein sequence ID" value="CAD7243978.1"/>
    <property type="molecule type" value="Genomic_DNA"/>
</dbReference>
<name>A0A7R8XB48_9CRUS</name>
<protein>
    <submittedName>
        <fullName evidence="2">Uncharacterized protein</fullName>
    </submittedName>
</protein>
<dbReference type="OrthoDB" id="6021021at2759"/>
<keyword evidence="3" id="KW-1185">Reference proteome</keyword>
<reference evidence="2" key="1">
    <citation type="submission" date="2020-11" db="EMBL/GenBank/DDBJ databases">
        <authorList>
            <person name="Tran Van P."/>
        </authorList>
    </citation>
    <scope>NUCLEOTIDE SEQUENCE</scope>
</reference>
<feature type="region of interest" description="Disordered" evidence="1">
    <location>
        <begin position="224"/>
        <end position="249"/>
    </location>
</feature>
<evidence type="ECO:0000256" key="1">
    <source>
        <dbReference type="SAM" id="MobiDB-lite"/>
    </source>
</evidence>
<proteinExistence type="predicted"/>
<dbReference type="EMBL" id="CAJPEV010000536">
    <property type="protein sequence ID" value="CAG0886244.1"/>
    <property type="molecule type" value="Genomic_DNA"/>
</dbReference>
<dbReference type="AlphaFoldDB" id="A0A7R8XB48"/>
<feature type="compositionally biased region" description="Basic and acidic residues" evidence="1">
    <location>
        <begin position="224"/>
        <end position="243"/>
    </location>
</feature>
<dbReference type="Proteomes" id="UP000677054">
    <property type="component" value="Unassembled WGS sequence"/>
</dbReference>
<evidence type="ECO:0000313" key="3">
    <source>
        <dbReference type="Proteomes" id="UP000677054"/>
    </source>
</evidence>
<accession>A0A7R8XB48</accession>
<sequence>MNSNETNGFGENHKNPDLEADFKKTLQHILHCSFNSKTCNYSDFKRDGFGSCLIFNDDGVKTVKRRSERQGTSSIISGMGSSDGLQLILKPHVWDQKNLNLATGFRLQIHSPGAEYETIFGKECEVNLGTISHVTPKKLVLQRLSPDEGGDFAPASYLEKRGLLDSAGAPCGRRGIRAGLCQRKQCSLQSYQVSVLVEIDMDTENISSGRANYGYQQHSLEKTIEEDEKIRTESSETVKKASQIEEQAN</sequence>